<proteinExistence type="predicted"/>
<feature type="domain" description="Retrotransposon gag" evidence="1">
    <location>
        <begin position="3"/>
        <end position="94"/>
    </location>
</feature>
<evidence type="ECO:0000313" key="3">
    <source>
        <dbReference type="Proteomes" id="UP001497516"/>
    </source>
</evidence>
<dbReference type="PANTHER" id="PTHR33223">
    <property type="entry name" value="CCHC-TYPE DOMAIN-CONTAINING PROTEIN"/>
    <property type="match status" value="1"/>
</dbReference>
<dbReference type="Proteomes" id="UP001497516">
    <property type="component" value="Chromosome 2"/>
</dbReference>
<organism evidence="2 3">
    <name type="scientific">Linum trigynum</name>
    <dbReference type="NCBI Taxonomy" id="586398"/>
    <lineage>
        <taxon>Eukaryota</taxon>
        <taxon>Viridiplantae</taxon>
        <taxon>Streptophyta</taxon>
        <taxon>Embryophyta</taxon>
        <taxon>Tracheophyta</taxon>
        <taxon>Spermatophyta</taxon>
        <taxon>Magnoliopsida</taxon>
        <taxon>eudicotyledons</taxon>
        <taxon>Gunneridae</taxon>
        <taxon>Pentapetalae</taxon>
        <taxon>rosids</taxon>
        <taxon>fabids</taxon>
        <taxon>Malpighiales</taxon>
        <taxon>Linaceae</taxon>
        <taxon>Linum</taxon>
    </lineage>
</organism>
<protein>
    <recommendedName>
        <fullName evidence="1">Retrotransposon gag domain-containing protein</fullName>
    </recommendedName>
</protein>
<accession>A0AAV2D9Z2</accession>
<evidence type="ECO:0000313" key="2">
    <source>
        <dbReference type="EMBL" id="CAL1370496.1"/>
    </source>
</evidence>
<dbReference type="InterPro" id="IPR005162">
    <property type="entry name" value="Retrotrans_gag_dom"/>
</dbReference>
<evidence type="ECO:0000259" key="1">
    <source>
        <dbReference type="Pfam" id="PF03732"/>
    </source>
</evidence>
<sequence>MRYFPFTLEGQAKEWLDSWPLGLITTFANLEDKFLTHYHPPSKTGDLKKQITHFAREEDETIQDAWERYTSFFLKCPNHGFNDLFKVGTFCHALFPEDKQLIDSFCGGNMLTKTPPQLNRLFEEMAVQGYDWGTARRLRRALGRGVHVVATQSSELVQVVSRAPIIL</sequence>
<keyword evidence="3" id="KW-1185">Reference proteome</keyword>
<dbReference type="EMBL" id="OZ034815">
    <property type="protein sequence ID" value="CAL1370496.1"/>
    <property type="molecule type" value="Genomic_DNA"/>
</dbReference>
<reference evidence="2 3" key="1">
    <citation type="submission" date="2024-04" db="EMBL/GenBank/DDBJ databases">
        <authorList>
            <person name="Fracassetti M."/>
        </authorList>
    </citation>
    <scope>NUCLEOTIDE SEQUENCE [LARGE SCALE GENOMIC DNA]</scope>
</reference>
<gene>
    <name evidence="2" type="ORF">LTRI10_LOCUS12619</name>
</gene>
<dbReference type="Pfam" id="PF03732">
    <property type="entry name" value="Retrotrans_gag"/>
    <property type="match status" value="1"/>
</dbReference>
<name>A0AAV2D9Z2_9ROSI</name>
<dbReference type="PANTHER" id="PTHR33223:SF11">
    <property type="entry name" value="ELEMENT PROTEIN, PUTATIVE-RELATED"/>
    <property type="match status" value="1"/>
</dbReference>
<dbReference type="AlphaFoldDB" id="A0AAV2D9Z2"/>